<proteinExistence type="predicted"/>
<evidence type="ECO:0000313" key="1">
    <source>
        <dbReference type="EMBL" id="KAA3452478.1"/>
    </source>
</evidence>
<reference evidence="2" key="1">
    <citation type="journal article" date="2019" name="Plant Biotechnol. J.">
        <title>Genome sequencing of the Australian wild diploid species Gossypium australe highlights disease resistance and delayed gland morphogenesis.</title>
        <authorList>
            <person name="Cai Y."/>
            <person name="Cai X."/>
            <person name="Wang Q."/>
            <person name="Wang P."/>
            <person name="Zhang Y."/>
            <person name="Cai C."/>
            <person name="Xu Y."/>
            <person name="Wang K."/>
            <person name="Zhou Z."/>
            <person name="Wang C."/>
            <person name="Geng S."/>
            <person name="Li B."/>
            <person name="Dong Q."/>
            <person name="Hou Y."/>
            <person name="Wang H."/>
            <person name="Ai P."/>
            <person name="Liu Z."/>
            <person name="Yi F."/>
            <person name="Sun M."/>
            <person name="An G."/>
            <person name="Cheng J."/>
            <person name="Zhang Y."/>
            <person name="Shi Q."/>
            <person name="Xie Y."/>
            <person name="Shi X."/>
            <person name="Chang Y."/>
            <person name="Huang F."/>
            <person name="Chen Y."/>
            <person name="Hong S."/>
            <person name="Mi L."/>
            <person name="Sun Q."/>
            <person name="Zhang L."/>
            <person name="Zhou B."/>
            <person name="Peng R."/>
            <person name="Zhang X."/>
            <person name="Liu F."/>
        </authorList>
    </citation>
    <scope>NUCLEOTIDE SEQUENCE [LARGE SCALE GENOMIC DNA]</scope>
    <source>
        <strain evidence="2">cv. PA1801</strain>
    </source>
</reference>
<name>A0A5B6U569_9ROSI</name>
<sequence>MSYFLLPKTLCEELESIMSKFWWQKPHNKKGLICEDGGLEFHNLVKFNIALLAKQGWGLWHAYSKQNATETQIFEVQDLGLTVPMYGKVPRRQGNSWKRAQDGMLARGEAYPFGTINGFKDLRDTK</sequence>
<evidence type="ECO:0000313" key="2">
    <source>
        <dbReference type="Proteomes" id="UP000325315"/>
    </source>
</evidence>
<accession>A0A5B6U569</accession>
<dbReference type="AlphaFoldDB" id="A0A5B6U569"/>
<comment type="caution">
    <text evidence="1">The sequence shown here is derived from an EMBL/GenBank/DDBJ whole genome shotgun (WGS) entry which is preliminary data.</text>
</comment>
<dbReference type="Proteomes" id="UP000325315">
    <property type="component" value="Unassembled WGS sequence"/>
</dbReference>
<gene>
    <name evidence="1" type="ORF">EPI10_034424</name>
</gene>
<dbReference type="EMBL" id="SMMG02000027">
    <property type="protein sequence ID" value="KAA3452478.1"/>
    <property type="molecule type" value="Genomic_DNA"/>
</dbReference>
<keyword evidence="2" id="KW-1185">Reference proteome</keyword>
<protein>
    <submittedName>
        <fullName evidence="1">Ribonuclease H-like superfamily protein</fullName>
    </submittedName>
</protein>
<organism evidence="1 2">
    <name type="scientific">Gossypium australe</name>
    <dbReference type="NCBI Taxonomy" id="47621"/>
    <lineage>
        <taxon>Eukaryota</taxon>
        <taxon>Viridiplantae</taxon>
        <taxon>Streptophyta</taxon>
        <taxon>Embryophyta</taxon>
        <taxon>Tracheophyta</taxon>
        <taxon>Spermatophyta</taxon>
        <taxon>Magnoliopsida</taxon>
        <taxon>eudicotyledons</taxon>
        <taxon>Gunneridae</taxon>
        <taxon>Pentapetalae</taxon>
        <taxon>rosids</taxon>
        <taxon>malvids</taxon>
        <taxon>Malvales</taxon>
        <taxon>Malvaceae</taxon>
        <taxon>Malvoideae</taxon>
        <taxon>Gossypium</taxon>
    </lineage>
</organism>